<keyword evidence="1" id="KW-0812">Transmembrane</keyword>
<keyword evidence="1" id="KW-1133">Transmembrane helix</keyword>
<evidence type="ECO:0000256" key="1">
    <source>
        <dbReference type="SAM" id="Phobius"/>
    </source>
</evidence>
<dbReference type="EMBL" id="CAJZBQ010000043">
    <property type="protein sequence ID" value="CAG9327316.1"/>
    <property type="molecule type" value="Genomic_DNA"/>
</dbReference>
<protein>
    <submittedName>
        <fullName evidence="2">Uncharacterized protein</fullName>
    </submittedName>
</protein>
<evidence type="ECO:0000313" key="3">
    <source>
        <dbReference type="Proteomes" id="UP001162131"/>
    </source>
</evidence>
<feature type="transmembrane region" description="Helical" evidence="1">
    <location>
        <begin position="46"/>
        <end position="72"/>
    </location>
</feature>
<sequence>MGMSIKIIGGFICSLVILLYSTEIYKRVSNWNSYAEVQEDTVCYEVFFIEIWLIFQNTIWIIVIAISLSLLIIPNNLMVILLALYVLGPFFLFATLICLAITIKFFSCCNDEQDNCIDYFPYKEQSDFLMIMLVSLMFSIAVCYSMIDAMFGLFMFRDYRSSISHMIPMYI</sequence>
<proteinExistence type="predicted"/>
<keyword evidence="1" id="KW-0472">Membrane</keyword>
<gene>
    <name evidence="2" type="ORF">BSTOLATCC_MIC43355</name>
</gene>
<organism evidence="2 3">
    <name type="scientific">Blepharisma stoltei</name>
    <dbReference type="NCBI Taxonomy" id="1481888"/>
    <lineage>
        <taxon>Eukaryota</taxon>
        <taxon>Sar</taxon>
        <taxon>Alveolata</taxon>
        <taxon>Ciliophora</taxon>
        <taxon>Postciliodesmatophora</taxon>
        <taxon>Heterotrichea</taxon>
        <taxon>Heterotrichida</taxon>
        <taxon>Blepharismidae</taxon>
        <taxon>Blepharisma</taxon>
    </lineage>
</organism>
<feature type="transmembrane region" description="Helical" evidence="1">
    <location>
        <begin position="79"/>
        <end position="103"/>
    </location>
</feature>
<reference evidence="2" key="1">
    <citation type="submission" date="2021-09" db="EMBL/GenBank/DDBJ databases">
        <authorList>
            <consortium name="AG Swart"/>
            <person name="Singh M."/>
            <person name="Singh A."/>
            <person name="Seah K."/>
            <person name="Emmerich C."/>
        </authorList>
    </citation>
    <scope>NUCLEOTIDE SEQUENCE</scope>
    <source>
        <strain evidence="2">ATCC30299</strain>
    </source>
</reference>
<feature type="transmembrane region" description="Helical" evidence="1">
    <location>
        <begin position="7"/>
        <end position="26"/>
    </location>
</feature>
<evidence type="ECO:0000313" key="2">
    <source>
        <dbReference type="EMBL" id="CAG9327316.1"/>
    </source>
</evidence>
<dbReference type="Proteomes" id="UP001162131">
    <property type="component" value="Unassembled WGS sequence"/>
</dbReference>
<comment type="caution">
    <text evidence="2">The sequence shown here is derived from an EMBL/GenBank/DDBJ whole genome shotgun (WGS) entry which is preliminary data.</text>
</comment>
<dbReference type="AlphaFoldDB" id="A0AAU9JNW4"/>
<feature type="transmembrane region" description="Helical" evidence="1">
    <location>
        <begin position="128"/>
        <end position="156"/>
    </location>
</feature>
<keyword evidence="3" id="KW-1185">Reference proteome</keyword>
<name>A0AAU9JNW4_9CILI</name>
<accession>A0AAU9JNW4</accession>